<keyword evidence="2" id="KW-1185">Reference proteome</keyword>
<accession>A0ABP7GR38</accession>
<dbReference type="Proteomes" id="UP001500540">
    <property type="component" value="Unassembled WGS sequence"/>
</dbReference>
<protein>
    <submittedName>
        <fullName evidence="1">Uncharacterized protein</fullName>
    </submittedName>
</protein>
<organism evidence="1 2">
    <name type="scientific">Microbacterium kribbense</name>
    <dbReference type="NCBI Taxonomy" id="433645"/>
    <lineage>
        <taxon>Bacteria</taxon>
        <taxon>Bacillati</taxon>
        <taxon>Actinomycetota</taxon>
        <taxon>Actinomycetes</taxon>
        <taxon>Micrococcales</taxon>
        <taxon>Microbacteriaceae</taxon>
        <taxon>Microbacterium</taxon>
    </lineage>
</organism>
<dbReference type="EMBL" id="BAABAF010000007">
    <property type="protein sequence ID" value="GAA3767740.1"/>
    <property type="molecule type" value="Genomic_DNA"/>
</dbReference>
<sequence length="90" mass="9488">MARDPVTGSGAAPAWICAVSNRQFSVADIRFSSGVWVVAAGLLRLVRGYGCARVSTTQGKCYVTFGGIHRTGAFEGRGWARVARVGTVDP</sequence>
<evidence type="ECO:0000313" key="1">
    <source>
        <dbReference type="EMBL" id="GAA3767740.1"/>
    </source>
</evidence>
<name>A0ABP7GR38_9MICO</name>
<proteinExistence type="predicted"/>
<reference evidence="2" key="1">
    <citation type="journal article" date="2019" name="Int. J. Syst. Evol. Microbiol.">
        <title>The Global Catalogue of Microorganisms (GCM) 10K type strain sequencing project: providing services to taxonomists for standard genome sequencing and annotation.</title>
        <authorList>
            <consortium name="The Broad Institute Genomics Platform"/>
            <consortium name="The Broad Institute Genome Sequencing Center for Infectious Disease"/>
            <person name="Wu L."/>
            <person name="Ma J."/>
        </authorList>
    </citation>
    <scope>NUCLEOTIDE SEQUENCE [LARGE SCALE GENOMIC DNA]</scope>
    <source>
        <strain evidence="2">JCM 16950</strain>
    </source>
</reference>
<comment type="caution">
    <text evidence="1">The sequence shown here is derived from an EMBL/GenBank/DDBJ whole genome shotgun (WGS) entry which is preliminary data.</text>
</comment>
<evidence type="ECO:0000313" key="2">
    <source>
        <dbReference type="Proteomes" id="UP001500540"/>
    </source>
</evidence>
<gene>
    <name evidence="1" type="ORF">GCM10022240_20190</name>
</gene>